<reference evidence="3" key="1">
    <citation type="journal article" date="2019" name="Int. J. Syst. Evol. Microbiol.">
        <title>The Global Catalogue of Microorganisms (GCM) 10K type strain sequencing project: providing services to taxonomists for standard genome sequencing and annotation.</title>
        <authorList>
            <consortium name="The Broad Institute Genomics Platform"/>
            <consortium name="The Broad Institute Genome Sequencing Center for Infectious Disease"/>
            <person name="Wu L."/>
            <person name="Ma J."/>
        </authorList>
    </citation>
    <scope>NUCLEOTIDE SEQUENCE [LARGE SCALE GENOMIC DNA]</scope>
    <source>
        <strain evidence="3">JCM 17939</strain>
    </source>
</reference>
<organism evidence="2 3">
    <name type="scientific">Actinoallomurus vinaceus</name>
    <dbReference type="NCBI Taxonomy" id="1080074"/>
    <lineage>
        <taxon>Bacteria</taxon>
        <taxon>Bacillati</taxon>
        <taxon>Actinomycetota</taxon>
        <taxon>Actinomycetes</taxon>
        <taxon>Streptosporangiales</taxon>
        <taxon>Thermomonosporaceae</taxon>
        <taxon>Actinoallomurus</taxon>
    </lineage>
</organism>
<evidence type="ECO:0000313" key="2">
    <source>
        <dbReference type="EMBL" id="GAA4623304.1"/>
    </source>
</evidence>
<gene>
    <name evidence="2" type="ORF">GCM10023196_018970</name>
</gene>
<sequence length="166" mass="17850">MGALRSAAEIRLSVPRSVFVVAGWKREDVTTKTVTPGFGRQGSRFVDDDLRAPPTDREPVDGVTGQPVIGCVTEQASVLKDDEQRVCGAAHHRGGFGGARVRIEFPEDAARGRKEMVGVGNREIAPQPKGQGHSVNERVVPDRAVIARHADTIRELAAEAPRSAHS</sequence>
<comment type="caution">
    <text evidence="2">The sequence shown here is derived from an EMBL/GenBank/DDBJ whole genome shotgun (WGS) entry which is preliminary data.</text>
</comment>
<dbReference type="EMBL" id="BAABHK010000002">
    <property type="protein sequence ID" value="GAA4623304.1"/>
    <property type="molecule type" value="Genomic_DNA"/>
</dbReference>
<evidence type="ECO:0000313" key="3">
    <source>
        <dbReference type="Proteomes" id="UP001501442"/>
    </source>
</evidence>
<feature type="compositionally biased region" description="Basic and acidic residues" evidence="1">
    <location>
        <begin position="47"/>
        <end position="60"/>
    </location>
</feature>
<dbReference type="Proteomes" id="UP001501442">
    <property type="component" value="Unassembled WGS sequence"/>
</dbReference>
<feature type="region of interest" description="Disordered" evidence="1">
    <location>
        <begin position="47"/>
        <end position="66"/>
    </location>
</feature>
<proteinExistence type="predicted"/>
<keyword evidence="3" id="KW-1185">Reference proteome</keyword>
<name>A0ABP8U737_9ACTN</name>
<evidence type="ECO:0000256" key="1">
    <source>
        <dbReference type="SAM" id="MobiDB-lite"/>
    </source>
</evidence>
<accession>A0ABP8U737</accession>
<protein>
    <submittedName>
        <fullName evidence="2">Uncharacterized protein</fullName>
    </submittedName>
</protein>